<name>A0ACC0DFA7_9PEZI</name>
<organism evidence="1 2">
    <name type="scientific">Hypoxylon rubiginosum</name>
    <dbReference type="NCBI Taxonomy" id="110542"/>
    <lineage>
        <taxon>Eukaryota</taxon>
        <taxon>Fungi</taxon>
        <taxon>Dikarya</taxon>
        <taxon>Ascomycota</taxon>
        <taxon>Pezizomycotina</taxon>
        <taxon>Sordariomycetes</taxon>
        <taxon>Xylariomycetidae</taxon>
        <taxon>Xylariales</taxon>
        <taxon>Hypoxylaceae</taxon>
        <taxon>Hypoxylon</taxon>
    </lineage>
</organism>
<accession>A0ACC0DFA7</accession>
<evidence type="ECO:0000313" key="1">
    <source>
        <dbReference type="EMBL" id="KAI6091056.1"/>
    </source>
</evidence>
<dbReference type="Proteomes" id="UP001497680">
    <property type="component" value="Unassembled WGS sequence"/>
</dbReference>
<proteinExistence type="predicted"/>
<comment type="caution">
    <text evidence="1">The sequence shown here is derived from an EMBL/GenBank/DDBJ whole genome shotgun (WGS) entry which is preliminary data.</text>
</comment>
<gene>
    <name evidence="1" type="ORF">F4821DRAFT_210886</name>
</gene>
<dbReference type="EMBL" id="MU394288">
    <property type="protein sequence ID" value="KAI6091056.1"/>
    <property type="molecule type" value="Genomic_DNA"/>
</dbReference>
<keyword evidence="2" id="KW-1185">Reference proteome</keyword>
<sequence length="617" mass="70564">MRSGNRKSRTYRYLILRSSRYKSRTYRYRPLYPDEIRLIKLLPGCSGDELRCKLFQMSSTNSQSYEALSYTWGTNEKTHAIKVGNARIKITANLYQALYHLRHHDTARTLWADAICINQDNTRERNHQVKSMAQIFSSASEVLIWLGPKQEDVELGLETIRQADSIITRCGSAYVPEMHTPETKILDVPHIDDGVHRSLYALISRSWFFRLWTIQEALLAKKATVKCGSLSIPFSMILRVFWHWYDKKFNEKLRINITQHLYAMIRIRSAVDKHHKFPLFKFLNLTKGHEASDPRDKVFGLMSLVFDHSDLGFQVDYSLSCATLYTQIAKHQIVQPKGLYILGKAGLGLRSGDINTPSWVPDWSMCDRIYKELCLLKYFEATGSKSATVQVNNNNGLELSAIFIDKVADVGTEILSRTFQSRDKSALKRDRGWLKNTPRETVIGDLFSDLNRLSENLSSYPTGENVDDAKLRTVVFDFLGQEKSAKWVPECQSLHSSCQRFPSSTFWKLLYDLSSERSDGYNEVQGSSVNKHQYLRIVADFTRCRVLCTTDRGYLGWVPDITREGDLIALFPGASVPYVVFPIGNGVYRLVGECYIHGIMYGEGLDGSPPEEDITLI</sequence>
<reference evidence="1 2" key="1">
    <citation type="journal article" date="2022" name="New Phytol.">
        <title>Ecological generalism drives hyperdiversity of secondary metabolite gene clusters in xylarialean endophytes.</title>
        <authorList>
            <person name="Franco M.E.E."/>
            <person name="Wisecaver J.H."/>
            <person name="Arnold A.E."/>
            <person name="Ju Y.M."/>
            <person name="Slot J.C."/>
            <person name="Ahrendt S."/>
            <person name="Moore L.P."/>
            <person name="Eastman K.E."/>
            <person name="Scott K."/>
            <person name="Konkel Z."/>
            <person name="Mondo S.J."/>
            <person name="Kuo A."/>
            <person name="Hayes R.D."/>
            <person name="Haridas S."/>
            <person name="Andreopoulos B."/>
            <person name="Riley R."/>
            <person name="LaButti K."/>
            <person name="Pangilinan J."/>
            <person name="Lipzen A."/>
            <person name="Amirebrahimi M."/>
            <person name="Yan J."/>
            <person name="Adam C."/>
            <person name="Keymanesh K."/>
            <person name="Ng V."/>
            <person name="Louie K."/>
            <person name="Northen T."/>
            <person name="Drula E."/>
            <person name="Henrissat B."/>
            <person name="Hsieh H.M."/>
            <person name="Youens-Clark K."/>
            <person name="Lutzoni F."/>
            <person name="Miadlikowska J."/>
            <person name="Eastwood D.C."/>
            <person name="Hamelin R.C."/>
            <person name="Grigoriev I.V."/>
            <person name="U'Ren J.M."/>
        </authorList>
    </citation>
    <scope>NUCLEOTIDE SEQUENCE [LARGE SCALE GENOMIC DNA]</scope>
    <source>
        <strain evidence="1 2">ER1909</strain>
    </source>
</reference>
<protein>
    <submittedName>
        <fullName evidence="1">HET-domain-containing protein</fullName>
    </submittedName>
</protein>
<evidence type="ECO:0000313" key="2">
    <source>
        <dbReference type="Proteomes" id="UP001497680"/>
    </source>
</evidence>